<dbReference type="Proteomes" id="UP001152888">
    <property type="component" value="Unassembled WGS sequence"/>
</dbReference>
<keyword evidence="2" id="KW-1185">Reference proteome</keyword>
<evidence type="ECO:0000313" key="2">
    <source>
        <dbReference type="Proteomes" id="UP001152888"/>
    </source>
</evidence>
<proteinExistence type="predicted"/>
<name>A0A9P0QIP7_ACAOB</name>
<accession>A0A9P0QIP7</accession>
<gene>
    <name evidence="1" type="ORF">ACAOBT_LOCUS38156</name>
</gene>
<evidence type="ECO:0000313" key="1">
    <source>
        <dbReference type="EMBL" id="CAH2020881.1"/>
    </source>
</evidence>
<organism evidence="1 2">
    <name type="scientific">Acanthoscelides obtectus</name>
    <name type="common">Bean weevil</name>
    <name type="synonym">Bruchus obtectus</name>
    <dbReference type="NCBI Taxonomy" id="200917"/>
    <lineage>
        <taxon>Eukaryota</taxon>
        <taxon>Metazoa</taxon>
        <taxon>Ecdysozoa</taxon>
        <taxon>Arthropoda</taxon>
        <taxon>Hexapoda</taxon>
        <taxon>Insecta</taxon>
        <taxon>Pterygota</taxon>
        <taxon>Neoptera</taxon>
        <taxon>Endopterygota</taxon>
        <taxon>Coleoptera</taxon>
        <taxon>Polyphaga</taxon>
        <taxon>Cucujiformia</taxon>
        <taxon>Chrysomeloidea</taxon>
        <taxon>Chrysomelidae</taxon>
        <taxon>Bruchinae</taxon>
        <taxon>Bruchini</taxon>
        <taxon>Acanthoscelides</taxon>
    </lineage>
</organism>
<dbReference type="AlphaFoldDB" id="A0A9P0QIP7"/>
<comment type="caution">
    <text evidence="1">The sequence shown here is derived from an EMBL/GenBank/DDBJ whole genome shotgun (WGS) entry which is preliminary data.</text>
</comment>
<dbReference type="EMBL" id="CAKOFQ010011607">
    <property type="protein sequence ID" value="CAH2020881.1"/>
    <property type="molecule type" value="Genomic_DNA"/>
</dbReference>
<sequence length="51" mass="5980">MVNMFLLYLSNVFKICIGKYTFTSQENLCRPRETLVRTVRHCSALKKCHVS</sequence>
<protein>
    <submittedName>
        <fullName evidence="1">Uncharacterized protein</fullName>
    </submittedName>
</protein>
<reference evidence="1" key="1">
    <citation type="submission" date="2022-03" db="EMBL/GenBank/DDBJ databases">
        <authorList>
            <person name="Sayadi A."/>
        </authorList>
    </citation>
    <scope>NUCLEOTIDE SEQUENCE</scope>
</reference>